<name>A0A6A3XUE7_9STRA</name>
<accession>A0A6A3XUE7</accession>
<dbReference type="EMBL" id="QXGF01000244">
    <property type="protein sequence ID" value="KAE8943582.1"/>
    <property type="molecule type" value="Genomic_DNA"/>
</dbReference>
<evidence type="ECO:0000313" key="1">
    <source>
        <dbReference type="EMBL" id="KAE8943582.1"/>
    </source>
</evidence>
<comment type="caution">
    <text evidence="5">The sequence shown here is derived from an EMBL/GenBank/DDBJ whole genome shotgun (WGS) entry which is preliminary data.</text>
</comment>
<evidence type="ECO:0000313" key="8">
    <source>
        <dbReference type="Proteomes" id="UP000429523"/>
    </source>
</evidence>
<sequence length="266" mass="28821">MDLIDSTHVDSFVAEQARGSLESESPGFEIGDSEENAVADANATPILTRPSYAYEYEPTVVDLAFSDSTGCEIVGSQGEAVADATEKPTDVPPCVLEYEPSVVDLAYIESASSIEGGLQDQMYKGIQPTCHENSNCSDEFEWFPDGQGLADRLVRSSHCEQVAKSVEGLSAMMSERFACSVYNCEESDVDLETEGKQPSTCVSTPPVYDEDQPWPEHICKIRHLEKPDGIIVMDVGAVHWCPCTGSCQTDTCTNALSDIFSASNNC</sequence>
<organism evidence="5 9">
    <name type="scientific">Phytophthora fragariae</name>
    <dbReference type="NCBI Taxonomy" id="53985"/>
    <lineage>
        <taxon>Eukaryota</taxon>
        <taxon>Sar</taxon>
        <taxon>Stramenopiles</taxon>
        <taxon>Oomycota</taxon>
        <taxon>Peronosporomycetes</taxon>
        <taxon>Peronosporales</taxon>
        <taxon>Peronosporaceae</taxon>
        <taxon>Phytophthora</taxon>
    </lineage>
</organism>
<evidence type="ECO:0000313" key="5">
    <source>
        <dbReference type="EMBL" id="KAE9208566.1"/>
    </source>
</evidence>
<evidence type="ECO:0000313" key="7">
    <source>
        <dbReference type="EMBL" id="KAE9306354.1"/>
    </source>
</evidence>
<dbReference type="EMBL" id="QXFZ01000639">
    <property type="protein sequence ID" value="KAE9109376.1"/>
    <property type="molecule type" value="Genomic_DNA"/>
</dbReference>
<evidence type="ECO:0000313" key="2">
    <source>
        <dbReference type="EMBL" id="KAE9006439.1"/>
    </source>
</evidence>
<dbReference type="OrthoDB" id="10318030at2759"/>
<dbReference type="Proteomes" id="UP000433483">
    <property type="component" value="Unassembled WGS sequence"/>
</dbReference>
<evidence type="ECO:0000313" key="10">
    <source>
        <dbReference type="Proteomes" id="UP000437068"/>
    </source>
</evidence>
<dbReference type="Proteomes" id="UP000429523">
    <property type="component" value="Unassembled WGS sequence"/>
</dbReference>
<dbReference type="EMBL" id="QXGD01000696">
    <property type="protein sequence ID" value="KAE9228145.1"/>
    <property type="molecule type" value="Genomic_DNA"/>
</dbReference>
<evidence type="ECO:0000313" key="4">
    <source>
        <dbReference type="EMBL" id="KAE9130821.1"/>
    </source>
</evidence>
<evidence type="ECO:0000313" key="14">
    <source>
        <dbReference type="Proteomes" id="UP000460718"/>
    </source>
</evidence>
<evidence type="ECO:0000313" key="13">
    <source>
        <dbReference type="Proteomes" id="UP000441208"/>
    </source>
</evidence>
<dbReference type="EMBL" id="QXGA01001045">
    <property type="protein sequence ID" value="KAE9130821.1"/>
    <property type="molecule type" value="Genomic_DNA"/>
</dbReference>
<evidence type="ECO:0000313" key="6">
    <source>
        <dbReference type="EMBL" id="KAE9228145.1"/>
    </source>
</evidence>
<reference evidence="8 9" key="1">
    <citation type="submission" date="2018-08" db="EMBL/GenBank/DDBJ databases">
        <title>Genomic investigation of the strawberry pathogen Phytophthora fragariae indicates pathogenicity is determined by transcriptional variation in three key races.</title>
        <authorList>
            <person name="Adams T.M."/>
            <person name="Armitage A.D."/>
            <person name="Sobczyk M.K."/>
            <person name="Bates H.J."/>
            <person name="Dunwell J.M."/>
            <person name="Nellist C.F."/>
            <person name="Harrison R.J."/>
        </authorList>
    </citation>
    <scope>NUCLEOTIDE SEQUENCE [LARGE SCALE GENOMIC DNA]</scope>
    <source>
        <strain evidence="7 10">A4</strain>
        <strain evidence="6 11">BC-1</strain>
        <strain evidence="5 9">NOV-27</strain>
        <strain evidence="4 12">NOV-5</strain>
        <strain evidence="3 13">NOV-71</strain>
        <strain evidence="1 8">NOV-9</strain>
        <strain evidence="2 14">SCRP245</strain>
    </source>
</reference>
<evidence type="ECO:0000313" key="12">
    <source>
        <dbReference type="Proteomes" id="UP000440732"/>
    </source>
</evidence>
<keyword evidence="9" id="KW-1185">Reference proteome</keyword>
<dbReference type="Proteomes" id="UP000441208">
    <property type="component" value="Unassembled WGS sequence"/>
</dbReference>
<proteinExistence type="predicted"/>
<dbReference type="EMBL" id="QXFW01000646">
    <property type="protein sequence ID" value="KAE9006439.1"/>
    <property type="molecule type" value="Genomic_DNA"/>
</dbReference>
<dbReference type="EMBL" id="QXGE01000666">
    <property type="protein sequence ID" value="KAE9306354.1"/>
    <property type="molecule type" value="Genomic_DNA"/>
</dbReference>
<dbReference type="Proteomes" id="UP000460718">
    <property type="component" value="Unassembled WGS sequence"/>
</dbReference>
<evidence type="ECO:0000313" key="11">
    <source>
        <dbReference type="Proteomes" id="UP000440367"/>
    </source>
</evidence>
<dbReference type="Proteomes" id="UP000440732">
    <property type="component" value="Unassembled WGS sequence"/>
</dbReference>
<protein>
    <submittedName>
        <fullName evidence="5">Uncharacterized protein</fullName>
    </submittedName>
</protein>
<dbReference type="AlphaFoldDB" id="A0A6A3XUE7"/>
<dbReference type="Proteomes" id="UP000437068">
    <property type="component" value="Unassembled WGS sequence"/>
</dbReference>
<dbReference type="EMBL" id="QXGB01000634">
    <property type="protein sequence ID" value="KAE9208566.1"/>
    <property type="molecule type" value="Genomic_DNA"/>
</dbReference>
<evidence type="ECO:0000313" key="9">
    <source>
        <dbReference type="Proteomes" id="UP000433483"/>
    </source>
</evidence>
<dbReference type="Proteomes" id="UP000440367">
    <property type="component" value="Unassembled WGS sequence"/>
</dbReference>
<gene>
    <name evidence="7" type="ORF">PF001_g12158</name>
    <name evidence="6" type="ORF">PF002_g13622</name>
    <name evidence="5" type="ORF">PF005_g12162</name>
    <name evidence="4" type="ORF">PF006_g15671</name>
    <name evidence="3" type="ORF">PF007_g12266</name>
    <name evidence="1" type="ORF">PF009_g6693</name>
    <name evidence="2" type="ORF">PF011_g11588</name>
</gene>
<evidence type="ECO:0000313" key="3">
    <source>
        <dbReference type="EMBL" id="KAE9109376.1"/>
    </source>
</evidence>